<reference evidence="3 4" key="1">
    <citation type="submission" date="2024-02" db="EMBL/GenBank/DDBJ databases">
        <authorList>
            <person name="Daric V."/>
            <person name="Darras S."/>
        </authorList>
    </citation>
    <scope>NUCLEOTIDE SEQUENCE [LARGE SCALE GENOMIC DNA]</scope>
</reference>
<keyword evidence="2" id="KW-0812">Transmembrane</keyword>
<feature type="compositionally biased region" description="Pro residues" evidence="1">
    <location>
        <begin position="219"/>
        <end position="228"/>
    </location>
</feature>
<proteinExistence type="predicted"/>
<comment type="caution">
    <text evidence="3">The sequence shown here is derived from an EMBL/GenBank/DDBJ whole genome shotgun (WGS) entry which is preliminary data.</text>
</comment>
<evidence type="ECO:0000256" key="2">
    <source>
        <dbReference type="SAM" id="Phobius"/>
    </source>
</evidence>
<organism evidence="3 4">
    <name type="scientific">Clavelina lepadiformis</name>
    <name type="common">Light-bulb sea squirt</name>
    <name type="synonym">Ascidia lepadiformis</name>
    <dbReference type="NCBI Taxonomy" id="159417"/>
    <lineage>
        <taxon>Eukaryota</taxon>
        <taxon>Metazoa</taxon>
        <taxon>Chordata</taxon>
        <taxon>Tunicata</taxon>
        <taxon>Ascidiacea</taxon>
        <taxon>Aplousobranchia</taxon>
        <taxon>Clavelinidae</taxon>
        <taxon>Clavelina</taxon>
    </lineage>
</organism>
<sequence>MTQSCRCIRPKHIFHFLYVTGSLKLIKTAWKANIQAPDVALVVERDLHQLLGYHTIWESCIYRPLVYLYIVNAVKLLTPLKIMSDQDITQLDATLDELDDIYQTLKFSRDQAAKTSIKADESFKVDNSFDLLKFDITKVDCDVVDAGIPTPRSRVKRKIPTEADVDTNDAIINLDNNDGTNDALQNNPVKKHEGYEEIVLPVTPLHTESKRDTVVNITFPPPPNYDPPPIRDKTNNSSGASLDEEDYDPPSGKEDSPDQVYDNVAVENNDDIPDYDDIPEELEEVVVAPGYTDEATLQYPTAVVLRHQTTPLYSQVDRKSKAKSSGRDIVLQMNHFSSNNAKDIENDENVTEETAVLDTEDARYTNENPPIPAPRRIESLSSDAEWSDDTTDNKSLAGEKAKGVTFSSEPTSGSTQSIIDATQSEYMRNKTAKGRDREWYCYLAMLIAIVFLIGLFIFMFISYIYVGTVSQNALNEALNRGSGR</sequence>
<feature type="region of interest" description="Disordered" evidence="1">
    <location>
        <begin position="364"/>
        <end position="416"/>
    </location>
</feature>
<gene>
    <name evidence="3" type="ORF">CVLEPA_LOCUS15005</name>
</gene>
<feature type="transmembrane region" description="Helical" evidence="2">
    <location>
        <begin position="439"/>
        <end position="466"/>
    </location>
</feature>
<evidence type="ECO:0000313" key="3">
    <source>
        <dbReference type="EMBL" id="CAK8683998.1"/>
    </source>
</evidence>
<name>A0ABP0FXH5_CLALP</name>
<evidence type="ECO:0000256" key="1">
    <source>
        <dbReference type="SAM" id="MobiDB-lite"/>
    </source>
</evidence>
<protein>
    <submittedName>
        <fullName evidence="3">Uncharacterized protein</fullName>
    </submittedName>
</protein>
<keyword evidence="4" id="KW-1185">Reference proteome</keyword>
<dbReference type="Proteomes" id="UP001642483">
    <property type="component" value="Unassembled WGS sequence"/>
</dbReference>
<keyword evidence="2" id="KW-1133">Transmembrane helix</keyword>
<dbReference type="EMBL" id="CAWYQH010000097">
    <property type="protein sequence ID" value="CAK8683998.1"/>
    <property type="molecule type" value="Genomic_DNA"/>
</dbReference>
<accession>A0ABP0FXH5</accession>
<feature type="compositionally biased region" description="Polar residues" evidence="1">
    <location>
        <begin position="405"/>
        <end position="416"/>
    </location>
</feature>
<keyword evidence="2" id="KW-0472">Membrane</keyword>
<feature type="region of interest" description="Disordered" evidence="1">
    <location>
        <begin position="211"/>
        <end position="260"/>
    </location>
</feature>
<evidence type="ECO:0000313" key="4">
    <source>
        <dbReference type="Proteomes" id="UP001642483"/>
    </source>
</evidence>